<dbReference type="InterPro" id="IPR000836">
    <property type="entry name" value="PRTase_dom"/>
</dbReference>
<dbReference type="Proteomes" id="UP000184389">
    <property type="component" value="Unassembled WGS sequence"/>
</dbReference>
<evidence type="ECO:0000256" key="1">
    <source>
        <dbReference type="ARBA" id="ARBA00011738"/>
    </source>
</evidence>
<feature type="domain" description="Bacterial purine repressor N-terminal" evidence="7">
    <location>
        <begin position="5"/>
        <end position="74"/>
    </location>
</feature>
<dbReference type="InterPro" id="IPR015265">
    <property type="entry name" value="PuR_N"/>
</dbReference>
<dbReference type="PANTHER" id="PTHR43864">
    <property type="entry name" value="HYPOXANTHINE/GUANINE PHOSPHORIBOSYLTRANSFERASE"/>
    <property type="match status" value="1"/>
</dbReference>
<gene>
    <name evidence="8" type="ORF">SAMN02745180_01999</name>
</gene>
<dbReference type="Gene3D" id="3.40.50.2020">
    <property type="match status" value="1"/>
</dbReference>
<dbReference type="InterPro" id="IPR036388">
    <property type="entry name" value="WH-like_DNA-bd_sf"/>
</dbReference>
<dbReference type="InterPro" id="IPR050118">
    <property type="entry name" value="Pur/Pyrimidine_PRTase"/>
</dbReference>
<protein>
    <submittedName>
        <fullName evidence="8">Purine operon repressor, PurR</fullName>
    </submittedName>
</protein>
<dbReference type="InterPro" id="IPR010078">
    <property type="entry name" value="PurR_Bsub"/>
</dbReference>
<dbReference type="InterPro" id="IPR029057">
    <property type="entry name" value="PRTase-like"/>
</dbReference>
<dbReference type="GO" id="GO:0045982">
    <property type="term" value="P:negative regulation of purine nucleobase metabolic process"/>
    <property type="evidence" value="ECO:0007669"/>
    <property type="project" value="InterPro"/>
</dbReference>
<reference evidence="8 9" key="1">
    <citation type="submission" date="2016-11" db="EMBL/GenBank/DDBJ databases">
        <authorList>
            <person name="Jaros S."/>
            <person name="Januszkiewicz K."/>
            <person name="Wedrychowicz H."/>
        </authorList>
    </citation>
    <scope>NUCLEOTIDE SEQUENCE [LARGE SCALE GENOMIC DNA]</scope>
    <source>
        <strain evidence="8 9">DSM 13106</strain>
    </source>
</reference>
<dbReference type="RefSeq" id="WP_072744651.1">
    <property type="nucleotide sequence ID" value="NZ_FQXR01000009.1"/>
</dbReference>
<organism evidence="8 9">
    <name type="scientific">Sporanaerobacter acetigenes DSM 13106</name>
    <dbReference type="NCBI Taxonomy" id="1123281"/>
    <lineage>
        <taxon>Bacteria</taxon>
        <taxon>Bacillati</taxon>
        <taxon>Bacillota</taxon>
        <taxon>Tissierellia</taxon>
        <taxon>Tissierellales</taxon>
        <taxon>Sporanaerobacteraceae</taxon>
        <taxon>Sporanaerobacter</taxon>
    </lineage>
</organism>
<evidence type="ECO:0000313" key="8">
    <source>
        <dbReference type="EMBL" id="SHI07235.1"/>
    </source>
</evidence>
<dbReference type="STRING" id="1123281.SAMN02745180_01999"/>
<dbReference type="Pfam" id="PF00156">
    <property type="entry name" value="Pribosyltran"/>
    <property type="match status" value="1"/>
</dbReference>
<dbReference type="InterPro" id="IPR036390">
    <property type="entry name" value="WH_DNA-bd_sf"/>
</dbReference>
<dbReference type="EMBL" id="FQXR01000009">
    <property type="protein sequence ID" value="SHI07235.1"/>
    <property type="molecule type" value="Genomic_DNA"/>
</dbReference>
<dbReference type="SUPFAM" id="SSF46785">
    <property type="entry name" value="Winged helix' DNA-binding domain"/>
    <property type="match status" value="1"/>
</dbReference>
<dbReference type="OrthoDB" id="4213751at2"/>
<keyword evidence="3" id="KW-0238">DNA-binding</keyword>
<evidence type="ECO:0000256" key="3">
    <source>
        <dbReference type="ARBA" id="ARBA00023125"/>
    </source>
</evidence>
<comment type="similarity">
    <text evidence="5">Belongs to the purine/pyrimidine phosphoribosyltransferase family. PurR subfamily.</text>
</comment>
<name>A0A1M5Y566_9FIRM</name>
<dbReference type="GO" id="GO:0003677">
    <property type="term" value="F:DNA binding"/>
    <property type="evidence" value="ECO:0007669"/>
    <property type="project" value="UniProtKB-KW"/>
</dbReference>
<dbReference type="Pfam" id="PF09182">
    <property type="entry name" value="PuR_N"/>
    <property type="match status" value="1"/>
</dbReference>
<evidence type="ECO:0000259" key="6">
    <source>
        <dbReference type="Pfam" id="PF00156"/>
    </source>
</evidence>
<dbReference type="CDD" id="cd06223">
    <property type="entry name" value="PRTases_typeI"/>
    <property type="match status" value="1"/>
</dbReference>
<keyword evidence="4" id="KW-0804">Transcription</keyword>
<evidence type="ECO:0000256" key="4">
    <source>
        <dbReference type="ARBA" id="ARBA00023163"/>
    </source>
</evidence>
<dbReference type="Gene3D" id="1.10.10.10">
    <property type="entry name" value="Winged helix-like DNA-binding domain superfamily/Winged helix DNA-binding domain"/>
    <property type="match status" value="1"/>
</dbReference>
<keyword evidence="9" id="KW-1185">Reference proteome</keyword>
<evidence type="ECO:0000259" key="7">
    <source>
        <dbReference type="Pfam" id="PF09182"/>
    </source>
</evidence>
<dbReference type="AlphaFoldDB" id="A0A1M5Y566"/>
<keyword evidence="2" id="KW-0805">Transcription regulation</keyword>
<dbReference type="SUPFAM" id="SSF53271">
    <property type="entry name" value="PRTase-like"/>
    <property type="match status" value="1"/>
</dbReference>
<dbReference type="GO" id="GO:0045892">
    <property type="term" value="P:negative regulation of DNA-templated transcription"/>
    <property type="evidence" value="ECO:0007669"/>
    <property type="project" value="InterPro"/>
</dbReference>
<evidence type="ECO:0000256" key="5">
    <source>
        <dbReference type="ARBA" id="ARBA00049656"/>
    </source>
</evidence>
<comment type="subunit">
    <text evidence="1">Homodimer.</text>
</comment>
<dbReference type="PANTHER" id="PTHR43864:SF2">
    <property type="entry name" value="PUR OPERON REPRESSOR"/>
    <property type="match status" value="1"/>
</dbReference>
<evidence type="ECO:0000256" key="2">
    <source>
        <dbReference type="ARBA" id="ARBA00023015"/>
    </source>
</evidence>
<dbReference type="NCBIfam" id="TIGR01743">
    <property type="entry name" value="purR_Bsub"/>
    <property type="match status" value="1"/>
</dbReference>
<sequence length="276" mass="31270">MDKLKRNERIAGIMYILTTNPNKVFTYGYFSELFKVKKPSISGDISIMKELVVKLDIGHIETIPGANGGVRFSPNMRKKDVENLLLEICAELSKDERLIPGGFIYMMDILYTPRIIKNIGKIFANEFVKNDIDYVVTIETKGIPIALMTAEILNVPLIIIRKNMKITEGPAVNINYLSGSNKTIQTMSLSKRAIKEGSKVLIIDDFMRAGGTVKGMKEMMREFNAEVAGVGIFISTKNPEKKLVEDYVSLIRLEKIDEEKNEIILIPNFKQLKQFR</sequence>
<proteinExistence type="inferred from homology"/>
<accession>A0A1M5Y566</accession>
<evidence type="ECO:0000313" key="9">
    <source>
        <dbReference type="Proteomes" id="UP000184389"/>
    </source>
</evidence>
<feature type="domain" description="Phosphoribosyltransferase" evidence="6">
    <location>
        <begin position="109"/>
        <end position="250"/>
    </location>
</feature>